<dbReference type="InterPro" id="IPR013149">
    <property type="entry name" value="ADH-like_C"/>
</dbReference>
<dbReference type="Gene3D" id="3.40.50.720">
    <property type="entry name" value="NAD(P)-binding Rossmann-like Domain"/>
    <property type="match status" value="1"/>
</dbReference>
<dbReference type="SUPFAM" id="SSF51735">
    <property type="entry name" value="NAD(P)-binding Rossmann-fold domains"/>
    <property type="match status" value="1"/>
</dbReference>
<dbReference type="InterPro" id="IPR020843">
    <property type="entry name" value="ER"/>
</dbReference>
<dbReference type="RefSeq" id="WP_191318626.1">
    <property type="nucleotide sequence ID" value="NZ_BNCG01000003.1"/>
</dbReference>
<gene>
    <name evidence="3" type="ORF">ACFONL_16625</name>
</gene>
<evidence type="ECO:0000256" key="1">
    <source>
        <dbReference type="ARBA" id="ARBA00023002"/>
    </source>
</evidence>
<keyword evidence="4" id="KW-1185">Reference proteome</keyword>
<dbReference type="PANTHER" id="PTHR43205:SF7">
    <property type="entry name" value="PROSTAGLANDIN REDUCTASE 1"/>
    <property type="match status" value="1"/>
</dbReference>
<evidence type="ECO:0000313" key="4">
    <source>
        <dbReference type="Proteomes" id="UP001595704"/>
    </source>
</evidence>
<dbReference type="Proteomes" id="UP001595704">
    <property type="component" value="Unassembled WGS sequence"/>
</dbReference>
<dbReference type="SUPFAM" id="SSF50129">
    <property type="entry name" value="GroES-like"/>
    <property type="match status" value="1"/>
</dbReference>
<accession>A0ABV7UKG4</accession>
<organism evidence="3 4">
    <name type="scientific">Camelimonas fluminis</name>
    <dbReference type="NCBI Taxonomy" id="1576911"/>
    <lineage>
        <taxon>Bacteria</taxon>
        <taxon>Pseudomonadati</taxon>
        <taxon>Pseudomonadota</taxon>
        <taxon>Alphaproteobacteria</taxon>
        <taxon>Hyphomicrobiales</taxon>
        <taxon>Chelatococcaceae</taxon>
        <taxon>Camelimonas</taxon>
    </lineage>
</organism>
<evidence type="ECO:0000313" key="3">
    <source>
        <dbReference type="EMBL" id="MFC3638966.1"/>
    </source>
</evidence>
<dbReference type="InterPro" id="IPR011032">
    <property type="entry name" value="GroES-like_sf"/>
</dbReference>
<comment type="caution">
    <text evidence="3">The sequence shown here is derived from an EMBL/GenBank/DDBJ whole genome shotgun (WGS) entry which is preliminary data.</text>
</comment>
<dbReference type="Gene3D" id="3.90.180.10">
    <property type="entry name" value="Medium-chain alcohol dehydrogenases, catalytic domain"/>
    <property type="match status" value="1"/>
</dbReference>
<name>A0ABV7UKG4_9HYPH</name>
<dbReference type="InterPro" id="IPR036291">
    <property type="entry name" value="NAD(P)-bd_dom_sf"/>
</dbReference>
<dbReference type="EC" id="1.-.-.-" evidence="3"/>
<sequence>MSATKTYPGANALQSSATNREVRLASRPVGMPTPDDFTLAETPLRQPADGELLVRNLWMSVDPYMRGQMVDQKSYVTPFQVGEALYGRAVGVVVESRHSDFAPGDHVFHMLGWREYATGSWEGFEKVDVDQAPAQAYLGVLGAPGLTAYTGLFRIAELKDGDSVFVSAAAGAVGSVACQLARAHGCRVVASAGTDEKCAWLRDVAGVDATINYRTCGDLNAALAAAAPEGVDVYFDNVGGGHLEAALNQMKVFGRIALCGMIGGYNDLAPAPGPNNLMLAISRSLKLQGFVVRHHMDLRPRFREETSALIRAGKMHVQETVEHGIENAAAAFMKLFTGDNTGKMLVKLA</sequence>
<dbReference type="InterPro" id="IPR045010">
    <property type="entry name" value="MDR_fam"/>
</dbReference>
<evidence type="ECO:0000259" key="2">
    <source>
        <dbReference type="SMART" id="SM00829"/>
    </source>
</evidence>
<dbReference type="SMART" id="SM00829">
    <property type="entry name" value="PKS_ER"/>
    <property type="match status" value="1"/>
</dbReference>
<keyword evidence="1 3" id="KW-0560">Oxidoreductase</keyword>
<reference evidence="4" key="1">
    <citation type="journal article" date="2019" name="Int. J. Syst. Evol. Microbiol.">
        <title>The Global Catalogue of Microorganisms (GCM) 10K type strain sequencing project: providing services to taxonomists for standard genome sequencing and annotation.</title>
        <authorList>
            <consortium name="The Broad Institute Genomics Platform"/>
            <consortium name="The Broad Institute Genome Sequencing Center for Infectious Disease"/>
            <person name="Wu L."/>
            <person name="Ma J."/>
        </authorList>
    </citation>
    <scope>NUCLEOTIDE SEQUENCE [LARGE SCALE GENOMIC DNA]</scope>
    <source>
        <strain evidence="4">KCTC 42282</strain>
    </source>
</reference>
<dbReference type="CDD" id="cd05288">
    <property type="entry name" value="PGDH"/>
    <property type="match status" value="1"/>
</dbReference>
<dbReference type="InterPro" id="IPR041694">
    <property type="entry name" value="ADH_N_2"/>
</dbReference>
<dbReference type="GO" id="GO:0016491">
    <property type="term" value="F:oxidoreductase activity"/>
    <property type="evidence" value="ECO:0007669"/>
    <property type="project" value="UniProtKB-KW"/>
</dbReference>
<feature type="domain" description="Enoyl reductase (ER)" evidence="2">
    <location>
        <begin position="32"/>
        <end position="346"/>
    </location>
</feature>
<dbReference type="PANTHER" id="PTHR43205">
    <property type="entry name" value="PROSTAGLANDIN REDUCTASE"/>
    <property type="match status" value="1"/>
</dbReference>
<dbReference type="Pfam" id="PF00107">
    <property type="entry name" value="ADH_zinc_N"/>
    <property type="match status" value="1"/>
</dbReference>
<dbReference type="Pfam" id="PF16884">
    <property type="entry name" value="ADH_N_2"/>
    <property type="match status" value="1"/>
</dbReference>
<dbReference type="EMBL" id="JBHRYC010000086">
    <property type="protein sequence ID" value="MFC3638966.1"/>
    <property type="molecule type" value="Genomic_DNA"/>
</dbReference>
<protein>
    <submittedName>
        <fullName evidence="3">NADP-dependent oxidoreductase</fullName>
        <ecNumber evidence="3">1.-.-.-</ecNumber>
    </submittedName>
</protein>
<proteinExistence type="predicted"/>